<evidence type="ECO:0000259" key="6">
    <source>
        <dbReference type="PROSITE" id="PS51136"/>
    </source>
</evidence>
<dbReference type="InterPro" id="IPR013136">
    <property type="entry name" value="WSTF_Acf1_Cbp146"/>
</dbReference>
<dbReference type="Pfam" id="PF15613">
    <property type="entry name" value="WSD"/>
    <property type="match status" value="1"/>
</dbReference>
<evidence type="ECO:0000313" key="8">
    <source>
        <dbReference type="RefSeq" id="XP_030551386.1"/>
    </source>
</evidence>
<evidence type="ECO:0000313" key="9">
    <source>
        <dbReference type="RefSeq" id="XP_048128721.1"/>
    </source>
</evidence>
<feature type="region of interest" description="Disordered" evidence="4">
    <location>
        <begin position="465"/>
        <end position="499"/>
    </location>
</feature>
<dbReference type="SMART" id="SM00571">
    <property type="entry name" value="DDT"/>
    <property type="match status" value="1"/>
</dbReference>
<evidence type="ECO:0000256" key="4">
    <source>
        <dbReference type="SAM" id="MobiDB-lite"/>
    </source>
</evidence>
<dbReference type="RefSeq" id="XP_048128721.1">
    <property type="nucleotide sequence ID" value="XM_048272764.1"/>
</dbReference>
<evidence type="ECO:0000256" key="2">
    <source>
        <dbReference type="ARBA" id="ARBA00023242"/>
    </source>
</evidence>
<dbReference type="Pfam" id="PF10537">
    <property type="entry name" value="WAC_Acf1_DNA_bd"/>
    <property type="match status" value="1"/>
</dbReference>
<dbReference type="RefSeq" id="XP_030551386.1">
    <property type="nucleotide sequence ID" value="XM_030695526.1"/>
</dbReference>
<dbReference type="PROSITE" id="PS50827">
    <property type="entry name" value="DDT"/>
    <property type="match status" value="1"/>
</dbReference>
<dbReference type="InterPro" id="IPR028941">
    <property type="entry name" value="WHIM2_dom"/>
</dbReference>
<feature type="region of interest" description="Disordered" evidence="4">
    <location>
        <begin position="518"/>
        <end position="553"/>
    </location>
</feature>
<dbReference type="AlphaFoldDB" id="A0A8B8QW14"/>
<organism evidence="7 8">
    <name type="scientific">Rhodamnia argentea</name>
    <dbReference type="NCBI Taxonomy" id="178133"/>
    <lineage>
        <taxon>Eukaryota</taxon>
        <taxon>Viridiplantae</taxon>
        <taxon>Streptophyta</taxon>
        <taxon>Embryophyta</taxon>
        <taxon>Tracheophyta</taxon>
        <taxon>Spermatophyta</taxon>
        <taxon>Magnoliopsida</taxon>
        <taxon>eudicotyledons</taxon>
        <taxon>Gunneridae</taxon>
        <taxon>Pentapetalae</taxon>
        <taxon>rosids</taxon>
        <taxon>malvids</taxon>
        <taxon>Myrtales</taxon>
        <taxon>Myrtaceae</taxon>
        <taxon>Myrtoideae</taxon>
        <taxon>Myrteae</taxon>
        <taxon>Australasian group</taxon>
        <taxon>Rhodamnia</taxon>
    </lineage>
</organism>
<comment type="subcellular location">
    <subcellularLocation>
        <location evidence="1 3">Nucleus</location>
    </subcellularLocation>
</comment>
<accession>A0A8B8QW14</accession>
<dbReference type="GeneID" id="115755923"/>
<keyword evidence="7" id="KW-1185">Reference proteome</keyword>
<dbReference type="GO" id="GO:0005634">
    <property type="term" value="C:nucleus"/>
    <property type="evidence" value="ECO:0007669"/>
    <property type="project" value="UniProtKB-SubCell"/>
</dbReference>
<feature type="domain" description="DDT" evidence="5">
    <location>
        <begin position="313"/>
        <end position="374"/>
    </location>
</feature>
<dbReference type="InterPro" id="IPR053271">
    <property type="entry name" value="DDT_domain"/>
</dbReference>
<gene>
    <name evidence="8 9" type="primary">LOC115755923</name>
</gene>
<dbReference type="PROSITE" id="PS51136">
    <property type="entry name" value="WAC"/>
    <property type="match status" value="1"/>
</dbReference>
<dbReference type="InterPro" id="IPR018501">
    <property type="entry name" value="DDT_dom"/>
</dbReference>
<evidence type="ECO:0000259" key="5">
    <source>
        <dbReference type="PROSITE" id="PS50827"/>
    </source>
</evidence>
<evidence type="ECO:0000256" key="1">
    <source>
        <dbReference type="ARBA" id="ARBA00004123"/>
    </source>
</evidence>
<feature type="compositionally biased region" description="Basic and acidic residues" evidence="4">
    <location>
        <begin position="465"/>
        <end position="486"/>
    </location>
</feature>
<reference evidence="8" key="1">
    <citation type="submission" date="2025-04" db="UniProtKB">
        <authorList>
            <consortium name="RefSeq"/>
        </authorList>
    </citation>
    <scope>IDENTIFICATION</scope>
    <source>
        <tissue evidence="9">Leaf</tissue>
    </source>
</reference>
<dbReference type="Pfam" id="PF02791">
    <property type="entry name" value="DDT"/>
    <property type="match status" value="1"/>
</dbReference>
<evidence type="ECO:0000313" key="7">
    <source>
        <dbReference type="Proteomes" id="UP000827889"/>
    </source>
</evidence>
<protein>
    <submittedName>
        <fullName evidence="8 9">DDT domain-containing protein DDB_G0282237 isoform X1</fullName>
    </submittedName>
</protein>
<dbReference type="KEGG" id="rarg:115755923"/>
<dbReference type="PANTHER" id="PTHR15546">
    <property type="entry name" value="BROMODOMAIN ADJACENT TO ZINC FINGER DOMAIN, 2A"/>
    <property type="match status" value="1"/>
</dbReference>
<feature type="region of interest" description="Disordered" evidence="4">
    <location>
        <begin position="232"/>
        <end position="273"/>
    </location>
</feature>
<dbReference type="OrthoDB" id="332390at2759"/>
<dbReference type="PANTHER" id="PTHR15546:SF2">
    <property type="entry name" value="DDT DOMAIN-CONTAINING PROTEIN DDB_G0282237"/>
    <property type="match status" value="1"/>
</dbReference>
<sequence length="723" mass="84707">MPLYKRKPFSLVEVPNDLDPKELVFQIRFTKEIFRDYQEYLNRINLYRQRLWTCKISGKSNLTYEEALVSEKRAIEKVQQFPQELMAPMLSIIQFSMLPLRDLADKIALKLQECLFAGLELYGRKEAGVFLCRIIKTLHDSSGKKQYKIAWLDKDKEVVGYDLVYDEDLIKRKLPFSREMVKSFIRESTYRNAPWVLHGRLAEKHGISTHLPDELKSKFYFQNGTLISYKKNRKNGEEEMDGEDESGKNKGKKRTEREKVGASQMEERSEKEDGLKRLEAIKYPIEDLLVQPCPDDPIFTERASPSRDFKVPMDCVGELLMIWDFCSSFSRLLHLSPFSLEDFENAVCHRESNLTLIVECHSALLRLLIKDNGEYASTIVKRKRKSKITLITWREYLCDFLDMNNSPKFRPYMATIKRGHYGLLDTHAKLEIFGELLNCALETDLIREQLDEYIGQWQKIGSTRRGEALEEAKRRREEQERLKAESELNGFPNGNGLNSSGNNVGVLVNNTHNKQNGVAESEKTDHVSKKRGSSQTDGAFRKRTKKHKGKDEHMLEDVQHISKKEAQKIALKHTETVEREEIEMSSKEQRKQHYETEMEKRFIRTNPLGKDRHHNRYWWFRRDGRIFIESLDHKMWGYYGTKEELDALMGSLNRKGERERALQTQLDKFYGKICSGLQKRLKHSADKIALEEAVLRRSTRVRAPPRDNPADAFLRYVNKWKED</sequence>
<feature type="compositionally biased region" description="Basic and acidic residues" evidence="4">
    <location>
        <begin position="255"/>
        <end position="273"/>
    </location>
</feature>
<dbReference type="GO" id="GO:0000785">
    <property type="term" value="C:chromatin"/>
    <property type="evidence" value="ECO:0007669"/>
    <property type="project" value="UniProtKB-ARBA"/>
</dbReference>
<dbReference type="Proteomes" id="UP000827889">
    <property type="component" value="Chromosome 11"/>
</dbReference>
<feature type="domain" description="WAC" evidence="6">
    <location>
        <begin position="22"/>
        <end position="127"/>
    </location>
</feature>
<proteinExistence type="predicted"/>
<name>A0A8B8QW14_9MYRT</name>
<evidence type="ECO:0000256" key="3">
    <source>
        <dbReference type="PROSITE-ProRule" id="PRU00475"/>
    </source>
</evidence>
<keyword evidence="2 3" id="KW-0539">Nucleus</keyword>